<comment type="caution">
    <text evidence="4">The sequence shown here is derived from an EMBL/GenBank/DDBJ whole genome shotgun (WGS) entry which is preliminary data.</text>
</comment>
<evidence type="ECO:0000313" key="5">
    <source>
        <dbReference type="Proteomes" id="UP001589608"/>
    </source>
</evidence>
<feature type="domain" description="DUF5666" evidence="3">
    <location>
        <begin position="97"/>
        <end position="162"/>
    </location>
</feature>
<accession>A0ABV5MSJ4</accession>
<dbReference type="EMBL" id="JBHMCA010000093">
    <property type="protein sequence ID" value="MFB9451824.1"/>
    <property type="molecule type" value="Genomic_DNA"/>
</dbReference>
<feature type="region of interest" description="Disordered" evidence="1">
    <location>
        <begin position="153"/>
        <end position="174"/>
    </location>
</feature>
<dbReference type="Proteomes" id="UP001589608">
    <property type="component" value="Unassembled WGS sequence"/>
</dbReference>
<evidence type="ECO:0000256" key="1">
    <source>
        <dbReference type="SAM" id="MobiDB-lite"/>
    </source>
</evidence>
<organism evidence="4 5">
    <name type="scientific">Dactylosporangium vinaceum</name>
    <dbReference type="NCBI Taxonomy" id="53362"/>
    <lineage>
        <taxon>Bacteria</taxon>
        <taxon>Bacillati</taxon>
        <taxon>Actinomycetota</taxon>
        <taxon>Actinomycetes</taxon>
        <taxon>Micromonosporales</taxon>
        <taxon>Micromonosporaceae</taxon>
        <taxon>Dactylosporangium</taxon>
    </lineage>
</organism>
<proteinExistence type="predicted"/>
<feature type="region of interest" description="Disordered" evidence="1">
    <location>
        <begin position="1"/>
        <end position="25"/>
    </location>
</feature>
<dbReference type="InterPro" id="IPR043724">
    <property type="entry name" value="DUF5666"/>
</dbReference>
<evidence type="ECO:0000313" key="4">
    <source>
        <dbReference type="EMBL" id="MFB9451824.1"/>
    </source>
</evidence>
<feature type="transmembrane region" description="Helical" evidence="2">
    <location>
        <begin position="42"/>
        <end position="64"/>
    </location>
</feature>
<keyword evidence="2" id="KW-1133">Transmembrane helix</keyword>
<keyword evidence="2" id="KW-0812">Transmembrane</keyword>
<feature type="region of interest" description="Disordered" evidence="1">
    <location>
        <begin position="65"/>
        <end position="94"/>
    </location>
</feature>
<sequence length="174" mass="17682">MADPHPEGPTGQLPTSPDWPPAAGLVIEETPPQRSFLRRHRIAVIAAVVAAGVLALGGVGWAVAASNSSPPPAPAAAAPPATSTPPKHKAATNDTIRGTVQTQSGDTWTVRTRAGATFTVTITSKTQFGTKKDPSSAARFPIGAMVVITGRADDSSITATRISSPSAASDTPTQ</sequence>
<name>A0ABV5MSJ4_9ACTN</name>
<dbReference type="Pfam" id="PF18914">
    <property type="entry name" value="DUF5666"/>
    <property type="match status" value="1"/>
</dbReference>
<feature type="compositionally biased region" description="Low complexity" evidence="1">
    <location>
        <begin position="75"/>
        <end position="85"/>
    </location>
</feature>
<keyword evidence="5" id="KW-1185">Reference proteome</keyword>
<gene>
    <name evidence="4" type="ORF">ACFFTR_52935</name>
</gene>
<protein>
    <submittedName>
        <fullName evidence="4">DUF5666 domain-containing protein</fullName>
    </submittedName>
</protein>
<evidence type="ECO:0000259" key="3">
    <source>
        <dbReference type="Pfam" id="PF18914"/>
    </source>
</evidence>
<feature type="compositionally biased region" description="Polar residues" evidence="1">
    <location>
        <begin position="155"/>
        <end position="174"/>
    </location>
</feature>
<reference evidence="4 5" key="1">
    <citation type="submission" date="2024-09" db="EMBL/GenBank/DDBJ databases">
        <authorList>
            <person name="Sun Q."/>
            <person name="Mori K."/>
        </authorList>
    </citation>
    <scope>NUCLEOTIDE SEQUENCE [LARGE SCALE GENOMIC DNA]</scope>
    <source>
        <strain evidence="4 5">JCM 3307</strain>
    </source>
</reference>
<keyword evidence="2" id="KW-0472">Membrane</keyword>
<evidence type="ECO:0000256" key="2">
    <source>
        <dbReference type="SAM" id="Phobius"/>
    </source>
</evidence>
<dbReference type="RefSeq" id="WP_223103955.1">
    <property type="nucleotide sequence ID" value="NZ_CP061913.1"/>
</dbReference>